<dbReference type="InterPro" id="IPR036770">
    <property type="entry name" value="Ankyrin_rpt-contain_sf"/>
</dbReference>
<dbReference type="SUPFAM" id="SSF48403">
    <property type="entry name" value="Ankyrin repeat"/>
    <property type="match status" value="1"/>
</dbReference>
<feature type="repeat" description="ANK" evidence="4">
    <location>
        <begin position="300"/>
        <end position="332"/>
    </location>
</feature>
<dbReference type="Pfam" id="PF12796">
    <property type="entry name" value="Ank_2"/>
    <property type="match status" value="2"/>
</dbReference>
<dbReference type="EMBL" id="DS022301">
    <property type="protein sequence ID" value="OAJ37975.1"/>
    <property type="molecule type" value="Genomic_DNA"/>
</dbReference>
<keyword evidence="3 4" id="KW-0040">ANK repeat</keyword>
<organism evidence="5 6">
    <name type="scientific">Batrachochytrium dendrobatidis (strain JEL423)</name>
    <dbReference type="NCBI Taxonomy" id="403673"/>
    <lineage>
        <taxon>Eukaryota</taxon>
        <taxon>Fungi</taxon>
        <taxon>Fungi incertae sedis</taxon>
        <taxon>Chytridiomycota</taxon>
        <taxon>Chytridiomycota incertae sedis</taxon>
        <taxon>Chytridiomycetes</taxon>
        <taxon>Rhizophydiales</taxon>
        <taxon>Rhizophydiales incertae sedis</taxon>
        <taxon>Batrachochytrium</taxon>
    </lineage>
</organism>
<reference evidence="5 6" key="1">
    <citation type="submission" date="2006-10" db="EMBL/GenBank/DDBJ databases">
        <title>The Genome Sequence of Batrachochytrium dendrobatidis JEL423.</title>
        <authorList>
            <consortium name="The Broad Institute Genome Sequencing Platform"/>
            <person name="Birren B."/>
            <person name="Lander E."/>
            <person name="Galagan J."/>
            <person name="Cuomo C."/>
            <person name="Devon K."/>
            <person name="Jaffe D."/>
            <person name="Butler J."/>
            <person name="Alvarez P."/>
            <person name="Gnerre S."/>
            <person name="Grabherr M."/>
            <person name="Kleber M."/>
            <person name="Mauceli E."/>
            <person name="Brockman W."/>
            <person name="Young S."/>
            <person name="LaButti K."/>
            <person name="Sykes S."/>
            <person name="DeCaprio D."/>
            <person name="Crawford M."/>
            <person name="Koehrsen M."/>
            <person name="Engels R."/>
            <person name="Montgomery P."/>
            <person name="Pearson M."/>
            <person name="Howarth C."/>
            <person name="Larson L."/>
            <person name="White J."/>
            <person name="O'Leary S."/>
            <person name="Kodira C."/>
            <person name="Zeng Q."/>
            <person name="Yandava C."/>
            <person name="Alvarado L."/>
            <person name="Longcore J."/>
            <person name="James T."/>
        </authorList>
    </citation>
    <scope>NUCLEOTIDE SEQUENCE [LARGE SCALE GENOMIC DNA]</scope>
    <source>
        <strain evidence="5 6">JEL423</strain>
    </source>
</reference>
<dbReference type="PANTHER" id="PTHR24161">
    <property type="entry name" value="ANK_REP_REGION DOMAIN-CONTAINING PROTEIN-RELATED"/>
    <property type="match status" value="1"/>
</dbReference>
<dbReference type="PROSITE" id="PS50088">
    <property type="entry name" value="ANK_REPEAT"/>
    <property type="match status" value="5"/>
</dbReference>
<evidence type="ECO:0000256" key="3">
    <source>
        <dbReference type="ARBA" id="ARBA00023043"/>
    </source>
</evidence>
<dbReference type="Proteomes" id="UP000077115">
    <property type="component" value="Unassembled WGS sequence"/>
</dbReference>
<keyword evidence="2" id="KW-0677">Repeat</keyword>
<feature type="repeat" description="ANK" evidence="4">
    <location>
        <begin position="210"/>
        <end position="242"/>
    </location>
</feature>
<evidence type="ECO:0000313" key="5">
    <source>
        <dbReference type="EMBL" id="OAJ37975.1"/>
    </source>
</evidence>
<accession>A0A177WDZ2</accession>
<dbReference type="GO" id="GO:0019706">
    <property type="term" value="F:protein-cysteine S-palmitoyltransferase activity"/>
    <property type="evidence" value="ECO:0007669"/>
    <property type="project" value="UniProtKB-EC"/>
</dbReference>
<protein>
    <recommendedName>
        <fullName evidence="1">protein S-acyltransferase</fullName>
        <ecNumber evidence="1">2.3.1.225</ecNumber>
    </recommendedName>
</protein>
<evidence type="ECO:0000313" key="6">
    <source>
        <dbReference type="Proteomes" id="UP000077115"/>
    </source>
</evidence>
<feature type="repeat" description="ANK" evidence="4">
    <location>
        <begin position="330"/>
        <end position="362"/>
    </location>
</feature>
<feature type="repeat" description="ANK" evidence="4">
    <location>
        <begin position="270"/>
        <end position="302"/>
    </location>
</feature>
<dbReference type="Gene3D" id="1.25.40.20">
    <property type="entry name" value="Ankyrin repeat-containing domain"/>
    <property type="match status" value="2"/>
</dbReference>
<dbReference type="InterPro" id="IPR002110">
    <property type="entry name" value="Ankyrin_rpt"/>
</dbReference>
<reference evidence="5 6" key="2">
    <citation type="submission" date="2016-05" db="EMBL/GenBank/DDBJ databases">
        <title>Lineage-specific infection strategies underlie the spectrum of fungal disease in amphibians.</title>
        <authorList>
            <person name="Cuomo C.A."/>
            <person name="Farrer R.A."/>
            <person name="James T."/>
            <person name="Longcore J."/>
            <person name="Birren B."/>
        </authorList>
    </citation>
    <scope>NUCLEOTIDE SEQUENCE [LARGE SCALE GENOMIC DNA]</scope>
    <source>
        <strain evidence="5 6">JEL423</strain>
    </source>
</reference>
<feature type="repeat" description="ANK" evidence="4">
    <location>
        <begin position="240"/>
        <end position="272"/>
    </location>
</feature>
<sequence length="430" mass="47765">MSQQVVVIAKQLLFSKKIWSPWGLLLPQSSDHFQCTDAPVVATTQQYQQLLKDRYYPKDRIQFPTTEQWISIVEDPQFTHQVAVCIFDMHMDDDALVEIVTENAAMHGRLELMEWLLVNAPTNKSRLGTSSNGSIDMRDRLVSTAFRDNQQQLVSAMHSTTLSDPLQQKQPFLGLSQRLKDSALVQSCLFGHLQVASLLLVKGKANSAFDVGASLSMASKYGHLNCVKLLLESGAVVNGDDNYALCWASRHGYTPIVQLLLDAGADINARRGCALNWAAEHGHDSTVKLLIQYGADIHSNDDYALRWSCVRGQVDVVQLLLAAGADVHAVQDFPLRNAVKFGHVELVKLLVQNGADVRACEDEAIKWVMQHNASEWQSEMIQILCNAANQDLTLEYKRLPLNMGTESNSALFLDADLLVDQVLTGPQVIE</sequence>
<dbReference type="EC" id="2.3.1.225" evidence="1"/>
<dbReference type="PROSITE" id="PS50297">
    <property type="entry name" value="ANK_REP_REGION"/>
    <property type="match status" value="4"/>
</dbReference>
<name>A0A177WDZ2_BATDL</name>
<evidence type="ECO:0000256" key="4">
    <source>
        <dbReference type="PROSITE-ProRule" id="PRU00023"/>
    </source>
</evidence>
<evidence type="ECO:0000256" key="2">
    <source>
        <dbReference type="ARBA" id="ARBA00022737"/>
    </source>
</evidence>
<proteinExistence type="predicted"/>
<dbReference type="AlphaFoldDB" id="A0A177WDZ2"/>
<gene>
    <name evidence="5" type="ORF">BDEG_21943</name>
</gene>
<evidence type="ECO:0000256" key="1">
    <source>
        <dbReference type="ARBA" id="ARBA00012210"/>
    </source>
</evidence>
<dbReference type="STRING" id="403673.A0A177WDZ2"/>
<dbReference type="SMART" id="SM00248">
    <property type="entry name" value="ANK"/>
    <property type="match status" value="6"/>
</dbReference>
<dbReference type="VEuPathDB" id="FungiDB:BDEG_21943"/>
<dbReference type="OrthoDB" id="2093540at2759"/>
<dbReference type="PANTHER" id="PTHR24161:SF85">
    <property type="entry name" value="PALMITOYLTRANSFERASE HIP14"/>
    <property type="match status" value="1"/>
</dbReference>